<accession>A0A3N6MEC5</accession>
<protein>
    <submittedName>
        <fullName evidence="2">SgcJ/EcaC family oxidoreductase</fullName>
    </submittedName>
</protein>
<keyword evidence="3" id="KW-1185">Reference proteome</keyword>
<dbReference type="OrthoDB" id="213636at2"/>
<dbReference type="EMBL" id="RQIS01000019">
    <property type="protein sequence ID" value="RQH02239.1"/>
    <property type="molecule type" value="Genomic_DNA"/>
</dbReference>
<dbReference type="InterPro" id="IPR027843">
    <property type="entry name" value="DUF4440"/>
</dbReference>
<proteinExistence type="predicted"/>
<dbReference type="Gene3D" id="3.10.450.50">
    <property type="match status" value="1"/>
</dbReference>
<organism evidence="2 3">
    <name type="scientific">Paraburkholderia dinghuensis</name>
    <dbReference type="NCBI Taxonomy" id="2305225"/>
    <lineage>
        <taxon>Bacteria</taxon>
        <taxon>Pseudomonadati</taxon>
        <taxon>Pseudomonadota</taxon>
        <taxon>Betaproteobacteria</taxon>
        <taxon>Burkholderiales</taxon>
        <taxon>Burkholderiaceae</taxon>
        <taxon>Paraburkholderia</taxon>
    </lineage>
</organism>
<gene>
    <name evidence="2" type="ORF">D1Y85_22330</name>
</gene>
<sequence>MTADERAIRELVDTWMAASTAGDTAKVLSLMTDDVVFMVPGMEPFGKAEFAAASASQAGMRIDGTARIVELQVLGDWAFIRNYIDISVTPPGATQAVRRAGYTLTLLHRDAGGRWLLARDANFVDVKK</sequence>
<dbReference type="Proteomes" id="UP000272778">
    <property type="component" value="Unassembled WGS sequence"/>
</dbReference>
<feature type="domain" description="DUF4440" evidence="1">
    <location>
        <begin position="8"/>
        <end position="117"/>
    </location>
</feature>
<dbReference type="InterPro" id="IPR011944">
    <property type="entry name" value="Steroid_delta5-4_isomerase"/>
</dbReference>
<dbReference type="NCBIfam" id="TIGR02246">
    <property type="entry name" value="SgcJ/EcaC family oxidoreductase"/>
    <property type="match status" value="1"/>
</dbReference>
<dbReference type="Pfam" id="PF14534">
    <property type="entry name" value="DUF4440"/>
    <property type="match status" value="1"/>
</dbReference>
<evidence type="ECO:0000313" key="3">
    <source>
        <dbReference type="Proteomes" id="UP000272778"/>
    </source>
</evidence>
<comment type="caution">
    <text evidence="2">The sequence shown here is derived from an EMBL/GenBank/DDBJ whole genome shotgun (WGS) entry which is preliminary data.</text>
</comment>
<name>A0A3N6MEC5_9BURK</name>
<dbReference type="SUPFAM" id="SSF54427">
    <property type="entry name" value="NTF2-like"/>
    <property type="match status" value="1"/>
</dbReference>
<evidence type="ECO:0000313" key="2">
    <source>
        <dbReference type="EMBL" id="RQH02239.1"/>
    </source>
</evidence>
<dbReference type="AlphaFoldDB" id="A0A3N6MEC5"/>
<dbReference type="RefSeq" id="WP_124153254.1">
    <property type="nucleotide sequence ID" value="NZ_RQIS01000019.1"/>
</dbReference>
<evidence type="ECO:0000259" key="1">
    <source>
        <dbReference type="Pfam" id="PF14534"/>
    </source>
</evidence>
<reference evidence="2 3" key="1">
    <citation type="submission" date="2018-11" db="EMBL/GenBank/DDBJ databases">
        <title>Paraburkholderia sp. DHOA04, isolated from soil.</title>
        <authorList>
            <person name="Gao Z.-H."/>
            <person name="Qiu L.-H."/>
            <person name="Fu J.-C."/>
        </authorList>
    </citation>
    <scope>NUCLEOTIDE SEQUENCE [LARGE SCALE GENOMIC DNA]</scope>
    <source>
        <strain evidence="2 3">DHOA04</strain>
    </source>
</reference>
<dbReference type="InterPro" id="IPR032710">
    <property type="entry name" value="NTF2-like_dom_sf"/>
</dbReference>